<keyword evidence="4" id="KW-1185">Reference proteome</keyword>
<gene>
    <name evidence="3" type="ORF">CPLU01_14590</name>
</gene>
<feature type="transmembrane region" description="Helical" evidence="2">
    <location>
        <begin position="218"/>
        <end position="240"/>
    </location>
</feature>
<protein>
    <submittedName>
        <fullName evidence="3">Uncharacterized protein</fullName>
    </submittedName>
</protein>
<accession>A0A8H6JIX6</accession>
<evidence type="ECO:0000256" key="2">
    <source>
        <dbReference type="SAM" id="Phobius"/>
    </source>
</evidence>
<organism evidence="3 4">
    <name type="scientific">Colletotrichum plurivorum</name>
    <dbReference type="NCBI Taxonomy" id="2175906"/>
    <lineage>
        <taxon>Eukaryota</taxon>
        <taxon>Fungi</taxon>
        <taxon>Dikarya</taxon>
        <taxon>Ascomycota</taxon>
        <taxon>Pezizomycotina</taxon>
        <taxon>Sordariomycetes</taxon>
        <taxon>Hypocreomycetidae</taxon>
        <taxon>Glomerellales</taxon>
        <taxon>Glomerellaceae</taxon>
        <taxon>Colletotrichum</taxon>
        <taxon>Colletotrichum orchidearum species complex</taxon>
    </lineage>
</organism>
<evidence type="ECO:0000313" key="4">
    <source>
        <dbReference type="Proteomes" id="UP000654918"/>
    </source>
</evidence>
<dbReference type="EMBL" id="WIGO01000399">
    <property type="protein sequence ID" value="KAF6813688.1"/>
    <property type="molecule type" value="Genomic_DNA"/>
</dbReference>
<evidence type="ECO:0000313" key="3">
    <source>
        <dbReference type="EMBL" id="KAF6813688.1"/>
    </source>
</evidence>
<feature type="region of interest" description="Disordered" evidence="1">
    <location>
        <begin position="39"/>
        <end position="90"/>
    </location>
</feature>
<dbReference type="AlphaFoldDB" id="A0A8H6JIX6"/>
<evidence type="ECO:0000256" key="1">
    <source>
        <dbReference type="SAM" id="MobiDB-lite"/>
    </source>
</evidence>
<keyword evidence="2" id="KW-0472">Membrane</keyword>
<reference evidence="3" key="1">
    <citation type="journal article" date="2020" name="Phytopathology">
        <title>Genome Sequence Resources of Colletotrichum truncatum, C. plurivorum, C. musicola, and C. sojae: Four Species Pathogenic to Soybean (Glycine max).</title>
        <authorList>
            <person name="Rogerio F."/>
            <person name="Boufleur T.R."/>
            <person name="Ciampi-Guillardi M."/>
            <person name="Sukno S.A."/>
            <person name="Thon M.R."/>
            <person name="Massola Junior N.S."/>
            <person name="Baroncelli R."/>
        </authorList>
    </citation>
    <scope>NUCLEOTIDE SEQUENCE</scope>
    <source>
        <strain evidence="3">LFN00145</strain>
    </source>
</reference>
<keyword evidence="2" id="KW-0812">Transmembrane</keyword>
<keyword evidence="2" id="KW-1133">Transmembrane helix</keyword>
<feature type="compositionally biased region" description="Polar residues" evidence="1">
    <location>
        <begin position="53"/>
        <end position="62"/>
    </location>
</feature>
<comment type="caution">
    <text evidence="3">The sequence shown here is derived from an EMBL/GenBank/DDBJ whole genome shotgun (WGS) entry which is preliminary data.</text>
</comment>
<feature type="transmembrane region" description="Helical" evidence="2">
    <location>
        <begin position="98"/>
        <end position="125"/>
    </location>
</feature>
<feature type="transmembrane region" description="Helical" evidence="2">
    <location>
        <begin position="636"/>
        <end position="661"/>
    </location>
</feature>
<dbReference type="Proteomes" id="UP000654918">
    <property type="component" value="Unassembled WGS sequence"/>
</dbReference>
<feature type="transmembrane region" description="Helical" evidence="2">
    <location>
        <begin position="160"/>
        <end position="182"/>
    </location>
</feature>
<proteinExistence type="predicted"/>
<name>A0A8H6JIX6_9PEZI</name>
<sequence length="733" mass="81208">MQVSPRAQRLNSRDFEHSDFQTLERGAYRDRDETLHFSIPNAGHQYGHRRTPGQLSPQQTQAPLAHAEPSAQTSLLEDSGNPKEGNITSSSTPARWKVFGTLGLCILVLGTVVALAALGLLTYLWQSSLCARDGQDTGSGLWHLIVRSNWTSITVTLSAAAIRVCLSLQMGIFTGMIASLLIERTGVPLKSAPLISMLRAVSASPYELISKTALTTPFAFAISIAVLLATATQFTSTALLSDFAFANITQPKQTVEVLYGTSQAEDRINRTSLREYEGPAVVFDSKVVCIRPSLDDVSFTIVDLKRNTRADQFDEVFVRGRFSLPDLPSDFKEGYIKPLWPFTCVMPSPTTVDSSYWQTSICAVLGGMSARDSWFTSLPELRSPVLPMSRTSVFHVFNTTGRIQDWRKYLQEHGGPVDETYLTRQYANKLNWTTIADGTWLHLQPPEGAIDASVSITTCFTNLPGVIQNVSMSSNQSAFEPGLSWDRTNDRYETSAIRDRLLNNLGDDFSPQSRGLLALHPKASWEFEGGPNDTSVEFTSWMLFKSVADGLPYMNLNGAQFSNLEVLGAFSPYTVHFAHATLFQDIVRTTGSVAQGLQALFTVLRQMTYYEISPYFDMESPATFTMSTQKLIPVRWIGFSIVAVVISVHFILLLVSMVLFLGFTKASWLGNVWMSLSQVVSPETDELISKSTDKEDKVVKKMIRNSTGLDEGLKYRVKVKRSELSGRNELSSS</sequence>